<protein>
    <recommendedName>
        <fullName evidence="2">F5/8 type C domain-containing protein</fullName>
    </recommendedName>
</protein>
<feature type="region of interest" description="Disordered" evidence="1">
    <location>
        <begin position="56"/>
        <end position="77"/>
    </location>
</feature>
<accession>A0ABP9SJS9</accession>
<keyword evidence="4" id="KW-1185">Reference proteome</keyword>
<name>A0ABP9SJS9_9ACTN</name>
<dbReference type="InterPro" id="IPR000421">
    <property type="entry name" value="FA58C"/>
</dbReference>
<gene>
    <name evidence="3" type="ORF">GCM10023322_69440</name>
</gene>
<dbReference type="SUPFAM" id="SSF49785">
    <property type="entry name" value="Galactose-binding domain-like"/>
    <property type="match status" value="2"/>
</dbReference>
<dbReference type="InterPro" id="IPR059186">
    <property type="entry name" value="SACTE_4363"/>
</dbReference>
<feature type="domain" description="F5/8 type C" evidence="2">
    <location>
        <begin position="175"/>
        <end position="309"/>
    </location>
</feature>
<feature type="region of interest" description="Disordered" evidence="1">
    <location>
        <begin position="310"/>
        <end position="340"/>
    </location>
</feature>
<dbReference type="PANTHER" id="PTHR45713:SF6">
    <property type="entry name" value="F5_8 TYPE C DOMAIN-CONTAINING PROTEIN"/>
    <property type="match status" value="1"/>
</dbReference>
<sequence>MQPASPLAPPGATRRRRPIYLLALIATAVALLAGYAVSAVSTANAATTLLSQGKPVTASSTENAGSPPSAAVDGNTGTRWSSAFSDPQWLQVDLGSQASISQVVLNWEAAYAKSFQIQTSNDGNTWTTIYTTTTGTGGVQTLNVTGTGRYVRMNGSVRATQYGYSLWEFQVYGSTSGTGCGTSNAALNRPVSASSTENAGSPPSAAVDGNTGTRWSSAFSDPQWLQVDLGASSQVCQVVLNWEAAYAKSFQIQTSNDGNTWTTIYTTTTGTGGVQTLNVTGTGRYVRMNGTVRATGYGYSLWEFQIFTGGGTSSPPPSASPSPTPTTTPTGPPVSGGGSLGPNVIVFDPSMSSASIQSQLDTVFHQQESNQFGTQRYALMFKPGSYSGFNAQIGFYTSILGLGQNPDDVQIHGDITVDAGWFGGNATQNFWRSAENMSVYPSAGFTRWAVAQAAPFRRMDIHGDLNLAPNGYGWASGGYIADSRVSGTLQPYSQQQWFTRDSQIGGNLNGVWNMVFSGVQGAPGTSFPNPPYTNVPQSPVTREKPYLYLDSGGNYNVFVPSMRTNSSGVTWANGNTPGSSIPLTQFYVVKQGDSAQTINNALSQGYNLLFTPGIYHVSQTLNVTRANTVVLGIGYPTIIPDNGVDAMHVSDVDGVKLGGLLFDAGTTNSQNLLQVGTAGSTASHASNPTSIQDVFFRIGGAGPGSATNSLVVNSNNTIIDHIWAWRADHGAGAGWTTNPAQTGLIVNGNNVMAYGLFVEHYQQYEVLWNGNGGRTIFLQNEMPYDPPSQAAWRSGTNGYAAYKVADTVTSHEAWGLGSYCNFTADPSIHADHAFEAPNNANVKFHDLLTVSLGGKGTIDHVINSTGGAAQGTATVPVNVVSYP</sequence>
<dbReference type="PANTHER" id="PTHR45713">
    <property type="entry name" value="FTP DOMAIN-CONTAINING PROTEIN"/>
    <property type="match status" value="1"/>
</dbReference>
<comment type="caution">
    <text evidence="3">The sequence shown here is derived from an EMBL/GenBank/DDBJ whole genome shotgun (WGS) entry which is preliminary data.</text>
</comment>
<feature type="region of interest" description="Disordered" evidence="1">
    <location>
        <begin position="191"/>
        <end position="210"/>
    </location>
</feature>
<evidence type="ECO:0000313" key="3">
    <source>
        <dbReference type="EMBL" id="GAA5197674.1"/>
    </source>
</evidence>
<dbReference type="Pfam" id="PF00754">
    <property type="entry name" value="F5_F8_type_C"/>
    <property type="match status" value="1"/>
</dbReference>
<dbReference type="Proteomes" id="UP001501570">
    <property type="component" value="Unassembled WGS sequence"/>
</dbReference>
<feature type="compositionally biased region" description="Polar residues" evidence="1">
    <location>
        <begin position="57"/>
        <end position="66"/>
    </location>
</feature>
<feature type="domain" description="F5/8 type C" evidence="2">
    <location>
        <begin position="38"/>
        <end position="174"/>
    </location>
</feature>
<dbReference type="PROSITE" id="PS50022">
    <property type="entry name" value="FA58C_3"/>
    <property type="match status" value="2"/>
</dbReference>
<evidence type="ECO:0000259" key="2">
    <source>
        <dbReference type="PROSITE" id="PS50022"/>
    </source>
</evidence>
<dbReference type="CDD" id="cd23669">
    <property type="entry name" value="GH55_SacteLam55A-like"/>
    <property type="match status" value="1"/>
</dbReference>
<dbReference type="Pfam" id="PF22633">
    <property type="entry name" value="F5_F8_type_C_2"/>
    <property type="match status" value="1"/>
</dbReference>
<feature type="compositionally biased region" description="Polar residues" evidence="1">
    <location>
        <begin position="191"/>
        <end position="201"/>
    </location>
</feature>
<dbReference type="InterPro" id="IPR008979">
    <property type="entry name" value="Galactose-bd-like_sf"/>
</dbReference>
<dbReference type="EMBL" id="BAABJQ010000030">
    <property type="protein sequence ID" value="GAA5197674.1"/>
    <property type="molecule type" value="Genomic_DNA"/>
</dbReference>
<dbReference type="SUPFAM" id="SSF51126">
    <property type="entry name" value="Pectin lyase-like"/>
    <property type="match status" value="1"/>
</dbReference>
<evidence type="ECO:0000256" key="1">
    <source>
        <dbReference type="SAM" id="MobiDB-lite"/>
    </source>
</evidence>
<dbReference type="Gene3D" id="2.60.120.260">
    <property type="entry name" value="Galactose-binding domain-like"/>
    <property type="match status" value="2"/>
</dbReference>
<reference evidence="4" key="1">
    <citation type="journal article" date="2019" name="Int. J. Syst. Evol. Microbiol.">
        <title>The Global Catalogue of Microorganisms (GCM) 10K type strain sequencing project: providing services to taxonomists for standard genome sequencing and annotation.</title>
        <authorList>
            <consortium name="The Broad Institute Genomics Platform"/>
            <consortium name="The Broad Institute Genome Sequencing Center for Infectious Disease"/>
            <person name="Wu L."/>
            <person name="Ma J."/>
        </authorList>
    </citation>
    <scope>NUCLEOTIDE SEQUENCE [LARGE SCALE GENOMIC DNA]</scope>
    <source>
        <strain evidence="4">JCM 18304</strain>
    </source>
</reference>
<evidence type="ECO:0000313" key="4">
    <source>
        <dbReference type="Proteomes" id="UP001501570"/>
    </source>
</evidence>
<dbReference type="RefSeq" id="WP_345636963.1">
    <property type="nucleotide sequence ID" value="NZ_BAABJQ010000030.1"/>
</dbReference>
<proteinExistence type="predicted"/>
<organism evidence="3 4">
    <name type="scientific">Rugosimonospora acidiphila</name>
    <dbReference type="NCBI Taxonomy" id="556531"/>
    <lineage>
        <taxon>Bacteria</taxon>
        <taxon>Bacillati</taxon>
        <taxon>Actinomycetota</taxon>
        <taxon>Actinomycetes</taxon>
        <taxon>Micromonosporales</taxon>
        <taxon>Micromonosporaceae</taxon>
        <taxon>Rugosimonospora</taxon>
    </lineage>
</organism>
<feature type="compositionally biased region" description="Pro residues" evidence="1">
    <location>
        <begin position="314"/>
        <end position="332"/>
    </location>
</feature>
<dbReference type="InterPro" id="IPR011050">
    <property type="entry name" value="Pectin_lyase_fold/virulence"/>
</dbReference>
<dbReference type="InterPro" id="IPR051941">
    <property type="entry name" value="BG_Antigen-Binding_Lectin"/>
</dbReference>